<evidence type="ECO:0000313" key="1">
    <source>
        <dbReference type="EMBL" id="SMC39167.1"/>
    </source>
</evidence>
<sequence length="219" mass="25858">MERRFPEQDQVLGHANGQYVPNGKMYFDKIGKREILLNTPIFDHFHLQSYGPENEWEWRLQDVHGGIGVYPRGGYWYISNDFKLLLENFSIAPSYHFYETRLLYKGKKLVYWIFQFPINPLENYNYKKSEYYLDGERVTGLKNADEYDAYDDDIWKKTKKKIEWKKLVLQDTYDFSIGIDGSKIVSENLKDAIEKMQLKGFIFSALAYEVVAPASEAIK</sequence>
<protein>
    <submittedName>
        <fullName evidence="1">Uncharacterized protein</fullName>
    </submittedName>
</protein>
<gene>
    <name evidence="1" type="ORF">SAMN05660703_0837</name>
</gene>
<keyword evidence="2" id="KW-1185">Reference proteome</keyword>
<reference evidence="2" key="1">
    <citation type="submission" date="2017-04" db="EMBL/GenBank/DDBJ databases">
        <authorList>
            <person name="Varghese N."/>
            <person name="Submissions S."/>
        </authorList>
    </citation>
    <scope>NUCLEOTIDE SEQUENCE [LARGE SCALE GENOMIC DNA]</scope>
    <source>
        <strain evidence="2">DSM 21164</strain>
    </source>
</reference>
<name>A0A1W1YSJ5_9FLAO</name>
<accession>A0A1W1YSJ5</accession>
<proteinExistence type="predicted"/>
<dbReference type="Proteomes" id="UP000192360">
    <property type="component" value="Unassembled WGS sequence"/>
</dbReference>
<dbReference type="AlphaFoldDB" id="A0A1W1YSJ5"/>
<dbReference type="EMBL" id="FWXO01000001">
    <property type="protein sequence ID" value="SMC39167.1"/>
    <property type="molecule type" value="Genomic_DNA"/>
</dbReference>
<evidence type="ECO:0000313" key="2">
    <source>
        <dbReference type="Proteomes" id="UP000192360"/>
    </source>
</evidence>
<organism evidence="1 2">
    <name type="scientific">Cellulophaga tyrosinoxydans</name>
    <dbReference type="NCBI Taxonomy" id="504486"/>
    <lineage>
        <taxon>Bacteria</taxon>
        <taxon>Pseudomonadati</taxon>
        <taxon>Bacteroidota</taxon>
        <taxon>Flavobacteriia</taxon>
        <taxon>Flavobacteriales</taxon>
        <taxon>Flavobacteriaceae</taxon>
        <taxon>Cellulophaga</taxon>
    </lineage>
</organism>